<dbReference type="InterPro" id="IPR035396">
    <property type="entry name" value="Bac_rhamnosid6H"/>
</dbReference>
<feature type="domain" description="Alpha-L-rhamnosidase concanavalin-like" evidence="5">
    <location>
        <begin position="360"/>
        <end position="462"/>
    </location>
</feature>
<sequence>MKINRIASGLLLTVALAAASCGTERSDGGKLAKETEAVGLRCRNLIDPEGVDKASLSWRIASDARNVVQTAWQVEIASSKKSLEKGRADVWNSEKQLSDRQLNIVPEGVVFEPGKLYWWRVRVWNAADEVTPWSEPARFSVGPDTAYRWQAEWITSEWGENSPMPYLRKEFDASNSGTKPERAVVYMSGLGCGDLYLNGRLVDETRVLDPAQTNYEQYAFYSTFDVTDLLEKGDNCIGVMLGDGWYNQDKVWSAGMSYGKPMLLLQMEITYKDGSKRIVATDSTWTWAPGPVLSANLYAGESYDANREIAGWASPGTPSGDWKSVRPAEGVIPARLVPQVMEPIRLKQEIAPVAMWQDSAGNWIFDFGVNVAAVPRLTVEQPQGTRLRMRMGERLDDNRRAIDYRTTGVGATGVVQTDEYVCKGTGRETWTPRFTYHGFRYLELSGAATQPDTSWLRAVVVHTDVSRRGSFECSDQQINRLHEMAVRTMLSNTHGLPTDCPHRERCGWLGDAHAVFPFESFNYDMGNFWAKYMADISSTSSVFLENTLHQKLYNTQFYFADKQPGIPFMISPGRRLCGVASPDWGTAVVQLPWYMYLYYDDEDALRKYYGEMKQWVDHVEALTENHIVPYGLGDWCPPGKIDCPIPLSSTAFHYLDASIVAKAAAVLGNTEDSARYADLRDRIGRAFVAEFYDGKNKTFGSQTADAMALDLGLVPAGDEHAVSDAIVRNIDEKYDGFIHTGIFGLGRIGQALSRYGNPEAAWRVFTKKGENSFEWMWIAGDATTLWEVLPIDSAHSDMVYGSLSHPMQGGYDAWFYEDIAGIRPDASGPGFKVIRFEPTMTGQLRWAEATLDTPYGLVESGWRNEDGLLRWKIVIPANASGLVALPEGKNITVDGRAFDPTDYPVARQGLGSPLYRFPSGSYTFEIR</sequence>
<dbReference type="RefSeq" id="WP_019244855.1">
    <property type="nucleotide sequence ID" value="NZ_CAPH01000004.1"/>
</dbReference>
<dbReference type="Pfam" id="PF17389">
    <property type="entry name" value="Bac_rhamnosid6H"/>
    <property type="match status" value="1"/>
</dbReference>
<protein>
    <recommendedName>
        <fullName evidence="2">alpha-L-rhamnosidase</fullName>
        <ecNumber evidence="2">3.2.1.40</ecNumber>
    </recommendedName>
</protein>
<dbReference type="Gene3D" id="2.60.40.10">
    <property type="entry name" value="Immunoglobulins"/>
    <property type="match status" value="1"/>
</dbReference>
<keyword evidence="4" id="KW-0732">Signal</keyword>
<dbReference type="PIRSF" id="PIRSF010631">
    <property type="entry name" value="A-rhamnsds"/>
    <property type="match status" value="1"/>
</dbReference>
<comment type="catalytic activity">
    <reaction evidence="1">
        <text>Hydrolysis of terminal non-reducing alpha-L-rhamnose residues in alpha-L-rhamnosides.</text>
        <dbReference type="EC" id="3.2.1.40"/>
    </reaction>
</comment>
<dbReference type="SUPFAM" id="SSF48208">
    <property type="entry name" value="Six-hairpin glycosidases"/>
    <property type="match status" value="1"/>
</dbReference>
<gene>
    <name evidence="9" type="ORF">NQ491_02780</name>
</gene>
<feature type="domain" description="Alpha-L-rhamnosidase C-terminal" evidence="8">
    <location>
        <begin position="821"/>
        <end position="890"/>
    </location>
</feature>
<dbReference type="Proteomes" id="UP001059295">
    <property type="component" value="Chromosome"/>
</dbReference>
<dbReference type="GO" id="GO:0016787">
    <property type="term" value="F:hydrolase activity"/>
    <property type="evidence" value="ECO:0007669"/>
    <property type="project" value="UniProtKB-KW"/>
</dbReference>
<reference evidence="9" key="1">
    <citation type="journal article" date="2022" name="Cell">
        <title>Design, construction, and in vivo augmentation of a complex gut microbiome.</title>
        <authorList>
            <person name="Cheng A.G."/>
            <person name="Ho P.Y."/>
            <person name="Aranda-Diaz A."/>
            <person name="Jain S."/>
            <person name="Yu F.B."/>
            <person name="Meng X."/>
            <person name="Wang M."/>
            <person name="Iakiviak M."/>
            <person name="Nagashima K."/>
            <person name="Zhao A."/>
            <person name="Murugkar P."/>
            <person name="Patil A."/>
            <person name="Atabakhsh K."/>
            <person name="Weakley A."/>
            <person name="Yan J."/>
            <person name="Brumbaugh A.R."/>
            <person name="Higginbottom S."/>
            <person name="Dimas A."/>
            <person name="Shiver A.L."/>
            <person name="Deutschbauer A."/>
            <person name="Neff N."/>
            <person name="Sonnenburg J.L."/>
            <person name="Huang K.C."/>
            <person name="Fischbach M.A."/>
        </authorList>
    </citation>
    <scope>NUCLEOTIDE SEQUENCE</scope>
    <source>
        <strain evidence="9">AP11</strain>
    </source>
</reference>
<evidence type="ECO:0000313" key="10">
    <source>
        <dbReference type="Proteomes" id="UP001059295"/>
    </source>
</evidence>
<feature type="domain" description="Alpha-L-rhamnosidase six-hairpin glycosidase" evidence="7">
    <location>
        <begin position="467"/>
        <end position="819"/>
    </location>
</feature>
<feature type="chain" id="PRO_5047548279" description="alpha-L-rhamnosidase" evidence="4">
    <location>
        <begin position="18"/>
        <end position="927"/>
    </location>
</feature>
<dbReference type="Gene3D" id="2.60.420.10">
    <property type="entry name" value="Maltose phosphorylase, domain 3"/>
    <property type="match status" value="1"/>
</dbReference>
<evidence type="ECO:0000256" key="2">
    <source>
        <dbReference type="ARBA" id="ARBA00012652"/>
    </source>
</evidence>
<dbReference type="InterPro" id="IPR035398">
    <property type="entry name" value="Bac_rhamnosid_C"/>
</dbReference>
<dbReference type="Pfam" id="PF17390">
    <property type="entry name" value="Bac_rhamnosid_C"/>
    <property type="match status" value="1"/>
</dbReference>
<evidence type="ECO:0000256" key="3">
    <source>
        <dbReference type="ARBA" id="ARBA00022801"/>
    </source>
</evidence>
<dbReference type="Pfam" id="PF25788">
    <property type="entry name" value="Ig_Rha78A_N"/>
    <property type="match status" value="1"/>
</dbReference>
<evidence type="ECO:0000259" key="5">
    <source>
        <dbReference type="Pfam" id="PF05592"/>
    </source>
</evidence>
<proteinExistence type="predicted"/>
<organism evidence="9 10">
    <name type="scientific">Alistipes ihumii AP11</name>
    <dbReference type="NCBI Taxonomy" id="1211813"/>
    <lineage>
        <taxon>Bacteria</taxon>
        <taxon>Pseudomonadati</taxon>
        <taxon>Bacteroidota</taxon>
        <taxon>Bacteroidia</taxon>
        <taxon>Bacteroidales</taxon>
        <taxon>Rikenellaceae</taxon>
        <taxon>Alistipes</taxon>
    </lineage>
</organism>
<keyword evidence="3 9" id="KW-0378">Hydrolase</keyword>
<dbReference type="Pfam" id="PF05592">
    <property type="entry name" value="Bac_rhamnosid"/>
    <property type="match status" value="1"/>
</dbReference>
<dbReference type="InterPro" id="IPR012341">
    <property type="entry name" value="6hp_glycosidase-like_sf"/>
</dbReference>
<dbReference type="InterPro" id="IPR008928">
    <property type="entry name" value="6-hairpin_glycosidase_sf"/>
</dbReference>
<evidence type="ECO:0000256" key="1">
    <source>
        <dbReference type="ARBA" id="ARBA00001445"/>
    </source>
</evidence>
<dbReference type="Gene3D" id="1.50.10.10">
    <property type="match status" value="1"/>
</dbReference>
<dbReference type="EC" id="3.2.1.40" evidence="2"/>
<dbReference type="SUPFAM" id="SSF49785">
    <property type="entry name" value="Galactose-binding domain-like"/>
    <property type="match status" value="1"/>
</dbReference>
<dbReference type="EMBL" id="CP102294">
    <property type="protein sequence ID" value="UWN57720.1"/>
    <property type="molecule type" value="Genomic_DNA"/>
</dbReference>
<dbReference type="InterPro" id="IPR013737">
    <property type="entry name" value="Bac_rhamnosid_N"/>
</dbReference>
<dbReference type="PANTHER" id="PTHR33307:SF6">
    <property type="entry name" value="ALPHA-RHAMNOSIDASE (EUROFUNG)-RELATED"/>
    <property type="match status" value="1"/>
</dbReference>
<dbReference type="InterPro" id="IPR008902">
    <property type="entry name" value="Rhamnosid_concanavalin"/>
</dbReference>
<keyword evidence="10" id="KW-1185">Reference proteome</keyword>
<dbReference type="PROSITE" id="PS51257">
    <property type="entry name" value="PROKAR_LIPOPROTEIN"/>
    <property type="match status" value="1"/>
</dbReference>
<name>A0ABY5V0H4_9BACT</name>
<dbReference type="Gene3D" id="2.60.120.260">
    <property type="entry name" value="Galactose-binding domain-like"/>
    <property type="match status" value="2"/>
</dbReference>
<dbReference type="InterPro" id="IPR016007">
    <property type="entry name" value="Alpha_rhamnosid"/>
</dbReference>
<evidence type="ECO:0000259" key="8">
    <source>
        <dbReference type="Pfam" id="PF17390"/>
    </source>
</evidence>
<dbReference type="InterPro" id="IPR008979">
    <property type="entry name" value="Galactose-bd-like_sf"/>
</dbReference>
<feature type="domain" description="Bacterial alpha-L-rhamnosidase N-terminal" evidence="6">
    <location>
        <begin position="179"/>
        <end position="347"/>
    </location>
</feature>
<dbReference type="Pfam" id="PF08531">
    <property type="entry name" value="Bac_rhamnosid_N"/>
    <property type="match status" value="1"/>
</dbReference>
<dbReference type="InterPro" id="IPR013783">
    <property type="entry name" value="Ig-like_fold"/>
</dbReference>
<evidence type="ECO:0000256" key="4">
    <source>
        <dbReference type="SAM" id="SignalP"/>
    </source>
</evidence>
<evidence type="ECO:0000313" key="9">
    <source>
        <dbReference type="EMBL" id="UWN57720.1"/>
    </source>
</evidence>
<feature type="signal peptide" evidence="4">
    <location>
        <begin position="1"/>
        <end position="17"/>
    </location>
</feature>
<evidence type="ECO:0000259" key="6">
    <source>
        <dbReference type="Pfam" id="PF08531"/>
    </source>
</evidence>
<evidence type="ECO:0000259" key="7">
    <source>
        <dbReference type="Pfam" id="PF17389"/>
    </source>
</evidence>
<dbReference type="GeneID" id="82890624"/>
<accession>A0ABY5V0H4</accession>
<dbReference type="PANTHER" id="PTHR33307">
    <property type="entry name" value="ALPHA-RHAMNOSIDASE (EUROFUNG)"/>
    <property type="match status" value="1"/>
</dbReference>